<dbReference type="Gene3D" id="1.20.50.20">
    <property type="entry name" value="DnaG, RNA polymerase domain, helical bundle"/>
    <property type="match status" value="1"/>
</dbReference>
<dbReference type="HAMAP" id="MF_00974">
    <property type="entry name" value="DNA_primase_DnaG"/>
    <property type="match status" value="1"/>
</dbReference>
<comment type="similarity">
    <text evidence="12 13">Belongs to the DnaG primase family.</text>
</comment>
<dbReference type="Gene3D" id="1.10.860.10">
    <property type="entry name" value="DNAb Helicase, Chain A"/>
    <property type="match status" value="1"/>
</dbReference>
<keyword evidence="4 12" id="KW-0548">Nucleotidyltransferase</keyword>
<dbReference type="GO" id="GO:1990077">
    <property type="term" value="C:primosome complex"/>
    <property type="evidence" value="ECO:0007669"/>
    <property type="project" value="UniProtKB-KW"/>
</dbReference>
<keyword evidence="3 12" id="KW-0808">Transferase</keyword>
<dbReference type="Pfam" id="PF01807">
    <property type="entry name" value="Zn_ribbon_DnaG"/>
    <property type="match status" value="1"/>
</dbReference>
<dbReference type="Gene3D" id="3.90.980.10">
    <property type="entry name" value="DNA primase, catalytic core, N-terminal domain"/>
    <property type="match status" value="1"/>
</dbReference>
<keyword evidence="7 12" id="KW-0863">Zinc-finger</keyword>
<dbReference type="InterPro" id="IPR050219">
    <property type="entry name" value="DnaG_primase"/>
</dbReference>
<dbReference type="PANTHER" id="PTHR30313:SF2">
    <property type="entry name" value="DNA PRIMASE"/>
    <property type="match status" value="1"/>
</dbReference>
<dbReference type="FunFam" id="3.90.980.10:FF:000001">
    <property type="entry name" value="DNA primase"/>
    <property type="match status" value="1"/>
</dbReference>
<keyword evidence="1 12" id="KW-0240">DNA-directed RNA polymerase</keyword>
<evidence type="ECO:0000313" key="16">
    <source>
        <dbReference type="EMBL" id="ADI16327.1"/>
    </source>
</evidence>
<comment type="function">
    <text evidence="12 13">RNA polymerase that catalyzes the synthesis of short RNA molecules used as primers for DNA polymerase during DNA replication.</text>
</comment>
<dbReference type="CDD" id="cd03364">
    <property type="entry name" value="TOPRIM_DnaG_primases"/>
    <property type="match status" value="1"/>
</dbReference>
<evidence type="ECO:0000256" key="11">
    <source>
        <dbReference type="ARBA" id="ARBA00023163"/>
    </source>
</evidence>
<dbReference type="GO" id="GO:0003677">
    <property type="term" value="F:DNA binding"/>
    <property type="evidence" value="ECO:0007669"/>
    <property type="project" value="UniProtKB-KW"/>
</dbReference>
<keyword evidence="9" id="KW-0460">Magnesium</keyword>
<dbReference type="PROSITE" id="PS50880">
    <property type="entry name" value="TOPRIM"/>
    <property type="match status" value="1"/>
</dbReference>
<keyword evidence="5 12" id="KW-0235">DNA replication</keyword>
<dbReference type="InterPro" id="IPR034151">
    <property type="entry name" value="TOPRIM_DnaG_bac"/>
</dbReference>
<dbReference type="SUPFAM" id="SSF57783">
    <property type="entry name" value="Zinc beta-ribbon"/>
    <property type="match status" value="1"/>
</dbReference>
<evidence type="ECO:0000256" key="2">
    <source>
        <dbReference type="ARBA" id="ARBA00022515"/>
    </source>
</evidence>
<protein>
    <recommendedName>
        <fullName evidence="12 13">DNA primase</fullName>
        <ecNumber evidence="12">2.7.7.101</ecNumber>
    </recommendedName>
</protein>
<evidence type="ECO:0000256" key="6">
    <source>
        <dbReference type="ARBA" id="ARBA00022723"/>
    </source>
</evidence>
<dbReference type="FunFam" id="3.90.580.10:FF:000001">
    <property type="entry name" value="DNA primase"/>
    <property type="match status" value="1"/>
</dbReference>
<evidence type="ECO:0000256" key="3">
    <source>
        <dbReference type="ARBA" id="ARBA00022679"/>
    </source>
</evidence>
<evidence type="ECO:0000256" key="1">
    <source>
        <dbReference type="ARBA" id="ARBA00022478"/>
    </source>
</evidence>
<dbReference type="GO" id="GO:0005737">
    <property type="term" value="C:cytoplasm"/>
    <property type="evidence" value="ECO:0007669"/>
    <property type="project" value="TreeGrafter"/>
</dbReference>
<dbReference type="InterPro" id="IPR006295">
    <property type="entry name" value="DNA_primase_DnaG"/>
</dbReference>
<dbReference type="Pfam" id="PF13662">
    <property type="entry name" value="Toprim_4"/>
    <property type="match status" value="1"/>
</dbReference>
<feature type="domain" description="Toprim" evidence="15">
    <location>
        <begin position="272"/>
        <end position="354"/>
    </location>
</feature>
<keyword evidence="11 12" id="KW-0804">Transcription</keyword>
<dbReference type="GO" id="GO:0000428">
    <property type="term" value="C:DNA-directed RNA polymerase complex"/>
    <property type="evidence" value="ECO:0007669"/>
    <property type="project" value="UniProtKB-KW"/>
</dbReference>
<dbReference type="EMBL" id="GU474835">
    <property type="protein sequence ID" value="ADI16327.1"/>
    <property type="molecule type" value="Genomic_DNA"/>
</dbReference>
<comment type="subunit">
    <text evidence="12">Monomer. Interacts with DnaB.</text>
</comment>
<dbReference type="Gene3D" id="3.40.1360.10">
    <property type="match status" value="1"/>
</dbReference>
<dbReference type="GO" id="GO:0003899">
    <property type="term" value="F:DNA-directed RNA polymerase activity"/>
    <property type="evidence" value="ECO:0007669"/>
    <property type="project" value="UniProtKB-UniRule"/>
</dbReference>
<organism evidence="16">
    <name type="scientific">uncultured bacterium HF130_01F24</name>
    <dbReference type="NCBI Taxonomy" id="710814"/>
    <lineage>
        <taxon>Bacteria</taxon>
        <taxon>environmental samples</taxon>
    </lineage>
</organism>
<sequence length="606" mass="67671">MAGLIPQSFIDNLLNRTDIVDVVDKRVPLKKQGNNYTACCPFHQEKTPSFSVNQERQFYYCFGCGAGGNAIGFVMNFDKSDFPVAVETLAKDAGLEVPREESQRQIKQNRQHTSLYDVLSSTSAFYQIQLRKHPQKEAAVQYLKSRGLTGNVAASFAIGFAPPGWDNLLKEFGPSAESQNLLLGAGLTIERSKDKPSNKMQNRINEYDYYDRFRNRIIFPIRDSRGRTIAFGGRVLGEEKPKYLNSPETAVFQKSSELYGLYELKKSGEKFSKIILVEGYMDVIALSQMGIKNSVATLGTATNSRHLGKIFKQVPELIFCFDGDDAGEKAAWRALETALPHMQDGRQVKFLFLPNGEDPDTYVRTIGKRQFLIEVSSAKPLEDFLFEHLSADLDTTTGEGKARLSNLAKSHLSKIPDGIYSRLMLEKLAGLVGLPAESIAKLYSKSASSHPNDNIASDGIFSSTSVAGDFLKVGSQSKREDSFYQKPASIKAIELLLQKPEIALSLTKDLNVLHSAEDEGRKLLISLIEMIQKDPKTDIFTMLGYCYGSNLGNQFTQIFSDEKITPKEGLQGEFIQIIDNILSDMRRKLDLVKLKTELRAKVIEEK</sequence>
<dbReference type="Pfam" id="PF08275">
    <property type="entry name" value="DNAG_N"/>
    <property type="match status" value="1"/>
</dbReference>
<name>E0XPI6_9BACT</name>
<keyword evidence="10 12" id="KW-0238">DNA-binding</keyword>
<dbReference type="EC" id="2.7.7.101" evidence="12"/>
<dbReference type="InterPro" id="IPR013173">
    <property type="entry name" value="DNA_primase_DnaG_DnaB-bd_dom"/>
</dbReference>
<evidence type="ECO:0000256" key="4">
    <source>
        <dbReference type="ARBA" id="ARBA00022695"/>
    </source>
</evidence>
<evidence type="ECO:0000259" key="15">
    <source>
        <dbReference type="PROSITE" id="PS50880"/>
    </source>
</evidence>
<dbReference type="SMART" id="SM00400">
    <property type="entry name" value="ZnF_CHCC"/>
    <property type="match status" value="1"/>
</dbReference>
<evidence type="ECO:0000256" key="7">
    <source>
        <dbReference type="ARBA" id="ARBA00022771"/>
    </source>
</evidence>
<dbReference type="InterPro" id="IPR016136">
    <property type="entry name" value="DNA_helicase_N/primase_C"/>
</dbReference>
<dbReference type="PANTHER" id="PTHR30313">
    <property type="entry name" value="DNA PRIMASE"/>
    <property type="match status" value="1"/>
</dbReference>
<dbReference type="GO" id="GO:0008270">
    <property type="term" value="F:zinc ion binding"/>
    <property type="evidence" value="ECO:0007669"/>
    <property type="project" value="UniProtKB-UniRule"/>
</dbReference>
<accession>E0XPI6</accession>
<dbReference type="InterPro" id="IPR006171">
    <property type="entry name" value="TOPRIM_dom"/>
</dbReference>
<dbReference type="Pfam" id="PF10410">
    <property type="entry name" value="DnaB_bind"/>
    <property type="match status" value="1"/>
</dbReference>
<dbReference type="NCBIfam" id="TIGR01391">
    <property type="entry name" value="dnaG"/>
    <property type="match status" value="1"/>
</dbReference>
<dbReference type="SUPFAM" id="SSF117023">
    <property type="entry name" value="DNA primase DnaG, C-terminal domain"/>
    <property type="match status" value="1"/>
</dbReference>
<keyword evidence="6 12" id="KW-0479">Metal-binding</keyword>
<evidence type="ECO:0000256" key="8">
    <source>
        <dbReference type="ARBA" id="ARBA00022833"/>
    </source>
</evidence>
<dbReference type="SUPFAM" id="SSF56731">
    <property type="entry name" value="DNA primase core"/>
    <property type="match status" value="1"/>
</dbReference>
<dbReference type="InterPro" id="IPR030846">
    <property type="entry name" value="DnaG_bac"/>
</dbReference>
<evidence type="ECO:0000256" key="14">
    <source>
        <dbReference type="PIRSR" id="PIRSR002811-1"/>
    </source>
</evidence>
<dbReference type="InterPro" id="IPR037068">
    <property type="entry name" value="DNA_primase_core_N_sf"/>
</dbReference>
<comment type="domain">
    <text evidence="12">Contains an N-terminal zinc-binding domain, a central core domain that contains the primase activity, and a C-terminal DnaB-binding domain.</text>
</comment>
<evidence type="ECO:0000256" key="12">
    <source>
        <dbReference type="HAMAP-Rule" id="MF_00974"/>
    </source>
</evidence>
<dbReference type="Pfam" id="PF08278">
    <property type="entry name" value="DnaG_DnaB_bind"/>
    <property type="match status" value="1"/>
</dbReference>
<reference evidence="16" key="1">
    <citation type="journal article" date="2011" name="Environ. Microbiol.">
        <title>Time-series analyses of Monterey Bay coastal microbial picoplankton using a 'genome proxy' microarray.</title>
        <authorList>
            <person name="Rich V.I."/>
            <person name="Pham V.D."/>
            <person name="Eppley J."/>
            <person name="Shi Y."/>
            <person name="DeLong E.F."/>
        </authorList>
    </citation>
    <scope>NUCLEOTIDE SEQUENCE</scope>
</reference>
<dbReference type="PIRSF" id="PIRSF002811">
    <property type="entry name" value="DnaG"/>
    <property type="match status" value="1"/>
</dbReference>
<comment type="cofactor">
    <cofactor evidence="12 13 14">
        <name>Zn(2+)</name>
        <dbReference type="ChEBI" id="CHEBI:29105"/>
    </cofactor>
    <text evidence="12 13 14">Binds 1 zinc ion per monomer.</text>
</comment>
<keyword evidence="8 12" id="KW-0862">Zinc</keyword>
<gene>
    <name evidence="12" type="primary">dnaG</name>
</gene>
<dbReference type="GO" id="GO:0006269">
    <property type="term" value="P:DNA replication, synthesis of primer"/>
    <property type="evidence" value="ECO:0007669"/>
    <property type="project" value="UniProtKB-UniRule"/>
</dbReference>
<dbReference type="InterPro" id="IPR002694">
    <property type="entry name" value="Znf_CHC2"/>
</dbReference>
<keyword evidence="2 12" id="KW-0639">Primosome</keyword>
<dbReference type="InterPro" id="IPR019475">
    <property type="entry name" value="DNA_primase_DnaB-bd"/>
</dbReference>
<dbReference type="InterPro" id="IPR036977">
    <property type="entry name" value="DNA_primase_Znf_CHC2"/>
</dbReference>
<proteinExistence type="inferred from homology"/>
<dbReference type="AlphaFoldDB" id="E0XPI6"/>
<feature type="zinc finger region" description="CHC2-type" evidence="12 14">
    <location>
        <begin position="40"/>
        <end position="64"/>
    </location>
</feature>
<evidence type="ECO:0000256" key="10">
    <source>
        <dbReference type="ARBA" id="ARBA00023125"/>
    </source>
</evidence>
<dbReference type="FunFam" id="3.40.1360.10:FF:000002">
    <property type="entry name" value="DNA primase"/>
    <property type="match status" value="1"/>
</dbReference>
<evidence type="ECO:0000256" key="9">
    <source>
        <dbReference type="ARBA" id="ARBA00022842"/>
    </source>
</evidence>
<comment type="catalytic activity">
    <reaction evidence="12">
        <text>ssDNA + n NTP = ssDNA/pppN(pN)n-1 hybrid + (n-1) diphosphate.</text>
        <dbReference type="EC" id="2.7.7.101"/>
    </reaction>
</comment>
<dbReference type="Gene3D" id="3.90.580.10">
    <property type="entry name" value="Zinc finger, CHC2-type domain"/>
    <property type="match status" value="1"/>
</dbReference>
<dbReference type="SMART" id="SM00493">
    <property type="entry name" value="TOPRIM"/>
    <property type="match status" value="1"/>
</dbReference>
<dbReference type="InterPro" id="IPR013264">
    <property type="entry name" value="DNAG_N"/>
</dbReference>
<evidence type="ECO:0000256" key="5">
    <source>
        <dbReference type="ARBA" id="ARBA00022705"/>
    </source>
</evidence>
<evidence type="ECO:0000256" key="13">
    <source>
        <dbReference type="PIRNR" id="PIRNR002811"/>
    </source>
</evidence>